<dbReference type="Proteomes" id="UP000887580">
    <property type="component" value="Unplaced"/>
</dbReference>
<evidence type="ECO:0000313" key="1">
    <source>
        <dbReference type="Proteomes" id="UP000887580"/>
    </source>
</evidence>
<sequence length="667" mass="75733">MAEKRKLLQEVDKTYKKVDEGIEIFEEIMTKMYEANSENQRDKFQDDLKREIKKLQRLRDLIKGWQFSSDIKDKDKLTTYRRLIETKMETFKDIERENKTKPHSKQGLSAEEKLDPREKEKAEAIEWFKTKIRQIQEEVDRTEVKVEASLSAGSGRKRKGKDESSKEKIEELKKHIEGLTYHITNLEVCMRLVTNDQKDPKEVMDVLQDALDSYVDALDPESDMDPKECDPFGVYEELDIEEYIPQLAGVITTSIDDEKDENSGSRSNNHSPFPEERPRNLSNEKPAAPVTTKLSSQQTSEERTSISSPPPTATPPPSIPYNAVAAGFHLKSPAPVVQSPVPVAAQAAAVVAPPAASTYITPQSPAPTVHSTSSTVRSTPTVHPPAANIVIPQSSPAPIPPPPAPVHIATPPLPPPQPQPTVPVVSTPIAKPPSPAPLPPPLVTVPPPISLPSQMSRSNESQLTQSSTQSFSNAPLPQMTDDSILREFNIHSDAISDNNRSSDIPCWLGVSPLGRRELSADEQMHIKRLEDAHRTMPHRFDSEPQRPQMPRIPYQGFPSYPQIQQPLFQTLDYYLRLTPETLLFIFYYMEGSKAQLLAAQALKKLSWRFHTKYLMWFQRHEEPKVITDDYEQGSYVYFDFEKWTQRKKDAFMFEYRYLEDRDLTTLV</sequence>
<reference evidence="2" key="1">
    <citation type="submission" date="2022-11" db="UniProtKB">
        <authorList>
            <consortium name="WormBaseParasite"/>
        </authorList>
    </citation>
    <scope>IDENTIFICATION</scope>
</reference>
<evidence type="ECO:0000313" key="2">
    <source>
        <dbReference type="WBParaSite" id="PS1159_v2.g23196.t1"/>
    </source>
</evidence>
<protein>
    <submittedName>
        <fullName evidence="2">CCR4-NOT transcription complex subunit 3</fullName>
    </submittedName>
</protein>
<proteinExistence type="predicted"/>
<organism evidence="1 2">
    <name type="scientific">Panagrolaimus sp. PS1159</name>
    <dbReference type="NCBI Taxonomy" id="55785"/>
    <lineage>
        <taxon>Eukaryota</taxon>
        <taxon>Metazoa</taxon>
        <taxon>Ecdysozoa</taxon>
        <taxon>Nematoda</taxon>
        <taxon>Chromadorea</taxon>
        <taxon>Rhabditida</taxon>
        <taxon>Tylenchina</taxon>
        <taxon>Panagrolaimomorpha</taxon>
        <taxon>Panagrolaimoidea</taxon>
        <taxon>Panagrolaimidae</taxon>
        <taxon>Panagrolaimus</taxon>
    </lineage>
</organism>
<name>A0AC35G1Z8_9BILA</name>
<dbReference type="WBParaSite" id="PS1159_v2.g23196.t1">
    <property type="protein sequence ID" value="PS1159_v2.g23196.t1"/>
    <property type="gene ID" value="PS1159_v2.g23196"/>
</dbReference>
<accession>A0AC35G1Z8</accession>